<feature type="region of interest" description="Disordered" evidence="1">
    <location>
        <begin position="59"/>
        <end position="80"/>
    </location>
</feature>
<feature type="compositionally biased region" description="Basic and acidic residues" evidence="1">
    <location>
        <begin position="59"/>
        <end position="73"/>
    </location>
</feature>
<dbReference type="EMBL" id="JAWZYT010000347">
    <property type="protein sequence ID" value="KAK4324602.1"/>
    <property type="molecule type" value="Genomic_DNA"/>
</dbReference>
<comment type="caution">
    <text evidence="2">The sequence shown here is derived from an EMBL/GenBank/DDBJ whole genome shotgun (WGS) entry which is preliminary data.</text>
</comment>
<organism evidence="2 3">
    <name type="scientific">Petrolisthes manimaculis</name>
    <dbReference type="NCBI Taxonomy" id="1843537"/>
    <lineage>
        <taxon>Eukaryota</taxon>
        <taxon>Metazoa</taxon>
        <taxon>Ecdysozoa</taxon>
        <taxon>Arthropoda</taxon>
        <taxon>Crustacea</taxon>
        <taxon>Multicrustacea</taxon>
        <taxon>Malacostraca</taxon>
        <taxon>Eumalacostraca</taxon>
        <taxon>Eucarida</taxon>
        <taxon>Decapoda</taxon>
        <taxon>Pleocyemata</taxon>
        <taxon>Anomura</taxon>
        <taxon>Galatheoidea</taxon>
        <taxon>Porcellanidae</taxon>
        <taxon>Petrolisthes</taxon>
    </lineage>
</organism>
<sequence>MGRKERRVGDLGLWCEERKVEWRKMKRGNDVKRREIADEARDLLWLLIRMDDKDRVTEWQPREGTERKVETHSHTTKMKR</sequence>
<evidence type="ECO:0000313" key="3">
    <source>
        <dbReference type="Proteomes" id="UP001292094"/>
    </source>
</evidence>
<name>A0AAE1UI65_9EUCA</name>
<gene>
    <name evidence="2" type="ORF">Pmani_004764</name>
</gene>
<dbReference type="Proteomes" id="UP001292094">
    <property type="component" value="Unassembled WGS sequence"/>
</dbReference>
<evidence type="ECO:0000313" key="2">
    <source>
        <dbReference type="EMBL" id="KAK4324602.1"/>
    </source>
</evidence>
<evidence type="ECO:0000256" key="1">
    <source>
        <dbReference type="SAM" id="MobiDB-lite"/>
    </source>
</evidence>
<dbReference type="AlphaFoldDB" id="A0AAE1UI65"/>
<protein>
    <submittedName>
        <fullName evidence="2">Uncharacterized protein</fullName>
    </submittedName>
</protein>
<reference evidence="2" key="1">
    <citation type="submission" date="2023-11" db="EMBL/GenBank/DDBJ databases">
        <title>Genome assemblies of two species of porcelain crab, Petrolisthes cinctipes and Petrolisthes manimaculis (Anomura: Porcellanidae).</title>
        <authorList>
            <person name="Angst P."/>
        </authorList>
    </citation>
    <scope>NUCLEOTIDE SEQUENCE</scope>
    <source>
        <strain evidence="2">PB745_02</strain>
        <tissue evidence="2">Gill</tissue>
    </source>
</reference>
<keyword evidence="3" id="KW-1185">Reference proteome</keyword>
<proteinExistence type="predicted"/>
<accession>A0AAE1UI65</accession>